<keyword evidence="9" id="KW-1185">Reference proteome</keyword>
<evidence type="ECO:0000256" key="2">
    <source>
        <dbReference type="ARBA" id="ARBA00006275"/>
    </source>
</evidence>
<comment type="caution">
    <text evidence="8">The sequence shown here is derived from an EMBL/GenBank/DDBJ whole genome shotgun (WGS) entry which is preliminary data.</text>
</comment>
<dbReference type="SUPFAM" id="SSF48452">
    <property type="entry name" value="TPR-like"/>
    <property type="match status" value="1"/>
</dbReference>
<name>A0A3B0CH19_9FLAO</name>
<dbReference type="InterPro" id="IPR011990">
    <property type="entry name" value="TPR-like_helical_dom_sf"/>
</dbReference>
<evidence type="ECO:0000259" key="7">
    <source>
        <dbReference type="Pfam" id="PF14322"/>
    </source>
</evidence>
<dbReference type="RefSeq" id="WP_120709556.1">
    <property type="nucleotide sequence ID" value="NZ_RBCJ01000001.1"/>
</dbReference>
<accession>A0A3B0CH19</accession>
<dbReference type="GO" id="GO:0009279">
    <property type="term" value="C:cell outer membrane"/>
    <property type="evidence" value="ECO:0007669"/>
    <property type="project" value="UniProtKB-SubCell"/>
</dbReference>
<evidence type="ECO:0000256" key="4">
    <source>
        <dbReference type="ARBA" id="ARBA00023136"/>
    </source>
</evidence>
<dbReference type="Pfam" id="PF07980">
    <property type="entry name" value="SusD_RagB"/>
    <property type="match status" value="1"/>
</dbReference>
<evidence type="ECO:0000313" key="9">
    <source>
        <dbReference type="Proteomes" id="UP000276603"/>
    </source>
</evidence>
<evidence type="ECO:0000259" key="6">
    <source>
        <dbReference type="Pfam" id="PF07980"/>
    </source>
</evidence>
<feature type="domain" description="SusD-like N-terminal" evidence="7">
    <location>
        <begin position="78"/>
        <end position="228"/>
    </location>
</feature>
<dbReference type="PROSITE" id="PS51257">
    <property type="entry name" value="PROKAR_LIPOPROTEIN"/>
    <property type="match status" value="1"/>
</dbReference>
<sequence length="512" mass="56857">MKKIYVFITSLCILGTFSCNDELDLLPLDRVTADTFYKTRADFDGAIFASYSSIQDFWGTSTETLAENGEFWKITLVITDDVAADIAAGADGRSQDADALQIRASDIPYAAIYTQIYEGVYRANLVIENLQSETELTAEETTVLDAEAKFLRAWFHFQALKMFGTPPLATEVLTDINNLALPNATSEELYTAILADFGAAAAGLPESWDSGNTGRATSWAARSYIGKVNVFREDWPAAITALADVVDNGPYSLVPNYEDVFSFANENNSESIFEVQYGGPRSDDNLWVFDDTHSENFKASQGTGRGWYWDAPNASGAPGGKRGWWAPTQSLVDAFEPGDTRAATIFYQDGDTYYTYNPSQVEVPYDPAWSETSYTLKKYRGPLNTVDANHSPNNQADFNNERWFRFAELKLLYAEALIEGGGDLGVAEQQINDIRQRAGLAPLAGGADLTQAMRQEKRVELALEPHRWFDIVRWDLGPTIFGGAWDPRYEVFPFPQSEVDRSNGVLNQNSGY</sequence>
<dbReference type="Proteomes" id="UP000276603">
    <property type="component" value="Unassembled WGS sequence"/>
</dbReference>
<dbReference type="Gene3D" id="1.25.40.390">
    <property type="match status" value="1"/>
</dbReference>
<dbReference type="Pfam" id="PF14322">
    <property type="entry name" value="SusD-like_3"/>
    <property type="match status" value="1"/>
</dbReference>
<keyword evidence="3" id="KW-0732">Signal</keyword>
<feature type="domain" description="RagB/SusD" evidence="6">
    <location>
        <begin position="329"/>
        <end position="485"/>
    </location>
</feature>
<evidence type="ECO:0000256" key="5">
    <source>
        <dbReference type="ARBA" id="ARBA00023237"/>
    </source>
</evidence>
<dbReference type="InterPro" id="IPR012944">
    <property type="entry name" value="SusD_RagB_dom"/>
</dbReference>
<keyword evidence="4" id="KW-0472">Membrane</keyword>
<evidence type="ECO:0000256" key="1">
    <source>
        <dbReference type="ARBA" id="ARBA00004442"/>
    </source>
</evidence>
<dbReference type="EMBL" id="RBCJ01000001">
    <property type="protein sequence ID" value="RKN82366.1"/>
    <property type="molecule type" value="Genomic_DNA"/>
</dbReference>
<evidence type="ECO:0000256" key="3">
    <source>
        <dbReference type="ARBA" id="ARBA00022729"/>
    </source>
</evidence>
<comment type="subcellular location">
    <subcellularLocation>
        <location evidence="1">Cell outer membrane</location>
    </subcellularLocation>
</comment>
<keyword evidence="5" id="KW-0998">Cell outer membrane</keyword>
<dbReference type="AlphaFoldDB" id="A0A3B0CH19"/>
<dbReference type="OrthoDB" id="5694214at2"/>
<organism evidence="8 9">
    <name type="scientific">Ulvibacterium marinum</name>
    <dbReference type="NCBI Taxonomy" id="2419782"/>
    <lineage>
        <taxon>Bacteria</taxon>
        <taxon>Pseudomonadati</taxon>
        <taxon>Bacteroidota</taxon>
        <taxon>Flavobacteriia</taxon>
        <taxon>Flavobacteriales</taxon>
        <taxon>Flavobacteriaceae</taxon>
        <taxon>Ulvibacterium</taxon>
    </lineage>
</organism>
<proteinExistence type="inferred from homology"/>
<evidence type="ECO:0000313" key="8">
    <source>
        <dbReference type="EMBL" id="RKN82366.1"/>
    </source>
</evidence>
<reference evidence="8 9" key="1">
    <citation type="submission" date="2018-10" db="EMBL/GenBank/DDBJ databases">
        <title>Ulvibacterium marinum gen. nov., sp. nov., a novel marine bacterium of the family Flavobacteriaceae, isolated from a culture of the green alga Ulva prolifera.</title>
        <authorList>
            <person name="Zhang Z."/>
        </authorList>
    </citation>
    <scope>NUCLEOTIDE SEQUENCE [LARGE SCALE GENOMIC DNA]</scope>
    <source>
        <strain evidence="8 9">CCMM003</strain>
    </source>
</reference>
<dbReference type="InterPro" id="IPR033985">
    <property type="entry name" value="SusD-like_N"/>
</dbReference>
<protein>
    <submittedName>
        <fullName evidence="8">RagB/SusD family nutrient uptake outer membrane protein</fullName>
    </submittedName>
</protein>
<gene>
    <name evidence="8" type="ORF">D7Z94_00480</name>
</gene>
<comment type="similarity">
    <text evidence="2">Belongs to the SusD family.</text>
</comment>